<feature type="transmembrane region" description="Helical" evidence="1">
    <location>
        <begin position="39"/>
        <end position="57"/>
    </location>
</feature>
<keyword evidence="1" id="KW-0812">Transmembrane</keyword>
<evidence type="ECO:0000256" key="1">
    <source>
        <dbReference type="SAM" id="Phobius"/>
    </source>
</evidence>
<feature type="transmembrane region" description="Helical" evidence="1">
    <location>
        <begin position="77"/>
        <end position="95"/>
    </location>
</feature>
<dbReference type="Proteomes" id="UP000295710">
    <property type="component" value="Unassembled WGS sequence"/>
</dbReference>
<protein>
    <submittedName>
        <fullName evidence="2">Uncharacterized protein</fullName>
    </submittedName>
</protein>
<proteinExistence type="predicted"/>
<comment type="caution">
    <text evidence="2">The sequence shown here is derived from an EMBL/GenBank/DDBJ whole genome shotgun (WGS) entry which is preliminary data.</text>
</comment>
<dbReference type="EMBL" id="SMMX01000004">
    <property type="protein sequence ID" value="TDA22331.1"/>
    <property type="molecule type" value="Genomic_DNA"/>
</dbReference>
<name>A0A4R4FFV3_9FIRM</name>
<evidence type="ECO:0000313" key="2">
    <source>
        <dbReference type="EMBL" id="TDA22331.1"/>
    </source>
</evidence>
<sequence>MVQDIPTGEGPFSLLAVTVGLVIVAMSALLVVKGKLANFIIHMVKDIGLVVIGKVFADFRPAWCVGPILRPVISAKLGLFIFLQFIRVIVFGKSLRGLVIRQVEKQGFL</sequence>
<dbReference type="RefSeq" id="WP_132276321.1">
    <property type="nucleotide sequence ID" value="NZ_JAOBST010000001.1"/>
</dbReference>
<keyword evidence="3" id="KW-1185">Reference proteome</keyword>
<gene>
    <name evidence="2" type="ORF">E1963_06115</name>
</gene>
<organism evidence="2 3">
    <name type="scientific">Extibacter muris</name>
    <dbReference type="NCBI Taxonomy" id="1796622"/>
    <lineage>
        <taxon>Bacteria</taxon>
        <taxon>Bacillati</taxon>
        <taxon>Bacillota</taxon>
        <taxon>Clostridia</taxon>
        <taxon>Lachnospirales</taxon>
        <taxon>Lachnospiraceae</taxon>
        <taxon>Extibacter</taxon>
    </lineage>
</organism>
<feature type="transmembrane region" description="Helical" evidence="1">
    <location>
        <begin position="12"/>
        <end position="32"/>
    </location>
</feature>
<dbReference type="AlphaFoldDB" id="A0A4R4FFV3"/>
<keyword evidence="1" id="KW-0472">Membrane</keyword>
<accession>A0A4R4FFV3</accession>
<evidence type="ECO:0000313" key="3">
    <source>
        <dbReference type="Proteomes" id="UP000295710"/>
    </source>
</evidence>
<reference evidence="2 3" key="1">
    <citation type="journal article" date="2016" name="Nat. Microbiol.">
        <title>The Mouse Intestinal Bacterial Collection (miBC) provides host-specific insight into cultured diversity and functional potential of the gut microbiota.</title>
        <authorList>
            <person name="Lagkouvardos I."/>
            <person name="Pukall R."/>
            <person name="Abt B."/>
            <person name="Foesel B.U."/>
            <person name="Meier-Kolthoff J.P."/>
            <person name="Kumar N."/>
            <person name="Bresciani A."/>
            <person name="Martinez I."/>
            <person name="Just S."/>
            <person name="Ziegler C."/>
            <person name="Brugiroux S."/>
            <person name="Garzetti D."/>
            <person name="Wenning M."/>
            <person name="Bui T.P."/>
            <person name="Wang J."/>
            <person name="Hugenholtz F."/>
            <person name="Plugge C.M."/>
            <person name="Peterson D.A."/>
            <person name="Hornef M.W."/>
            <person name="Baines J.F."/>
            <person name="Smidt H."/>
            <person name="Walter J."/>
            <person name="Kristiansen K."/>
            <person name="Nielsen H.B."/>
            <person name="Haller D."/>
            <person name="Overmann J."/>
            <person name="Stecher B."/>
            <person name="Clavel T."/>
        </authorList>
    </citation>
    <scope>NUCLEOTIDE SEQUENCE [LARGE SCALE GENOMIC DNA]</scope>
    <source>
        <strain evidence="2 3">DSM 28560</strain>
    </source>
</reference>
<keyword evidence="1" id="KW-1133">Transmembrane helix</keyword>